<dbReference type="SUPFAM" id="SSF56672">
    <property type="entry name" value="DNA/RNA polymerases"/>
    <property type="match status" value="1"/>
</dbReference>
<dbReference type="InterPro" id="IPR007094">
    <property type="entry name" value="RNA-dir_pol_PSvirus"/>
</dbReference>
<dbReference type="GO" id="GO:0006351">
    <property type="term" value="P:DNA-templated transcription"/>
    <property type="evidence" value="ECO:0007669"/>
    <property type="project" value="InterPro"/>
</dbReference>
<dbReference type="EC" id="3.6.4.13" evidence="2"/>
<evidence type="ECO:0000256" key="1">
    <source>
        <dbReference type="ARBA" id="ARBA00012494"/>
    </source>
</evidence>
<keyword evidence="8" id="KW-0378">Hydrolase</keyword>
<accession>Q2V0S0</accession>
<feature type="domain" description="RdRp catalytic" evidence="13">
    <location>
        <begin position="1291"/>
        <end position="1398"/>
    </location>
</feature>
<dbReference type="GO" id="GO:0016556">
    <property type="term" value="P:mRNA modification"/>
    <property type="evidence" value="ECO:0007669"/>
    <property type="project" value="InterPro"/>
</dbReference>
<dbReference type="Pfam" id="PF00978">
    <property type="entry name" value="RdRP_2"/>
    <property type="match status" value="1"/>
</dbReference>
<evidence type="ECO:0000256" key="5">
    <source>
        <dbReference type="ARBA" id="ARBA00022679"/>
    </source>
</evidence>
<evidence type="ECO:0000256" key="4">
    <source>
        <dbReference type="ARBA" id="ARBA00022484"/>
    </source>
</evidence>
<feature type="region of interest" description="Disordered" evidence="12">
    <location>
        <begin position="638"/>
        <end position="677"/>
    </location>
</feature>
<dbReference type="GO" id="GO:0008174">
    <property type="term" value="F:mRNA methyltransferase activity"/>
    <property type="evidence" value="ECO:0007669"/>
    <property type="project" value="UniProtKB-UniRule"/>
</dbReference>
<dbReference type="GO" id="GO:0039694">
    <property type="term" value="P:viral RNA genome replication"/>
    <property type="evidence" value="ECO:0007669"/>
    <property type="project" value="InterPro"/>
</dbReference>
<dbReference type="PROSITE" id="PS50507">
    <property type="entry name" value="RDRP_SSRNA_POS"/>
    <property type="match status" value="1"/>
</dbReference>
<dbReference type="Pfam" id="PF01660">
    <property type="entry name" value="Vmethyltransf"/>
    <property type="match status" value="1"/>
</dbReference>
<evidence type="ECO:0000256" key="7">
    <source>
        <dbReference type="ARBA" id="ARBA00022741"/>
    </source>
</evidence>
<dbReference type="GO" id="GO:0003724">
    <property type="term" value="F:RNA helicase activity"/>
    <property type="evidence" value="ECO:0007669"/>
    <property type="project" value="UniProtKB-EC"/>
</dbReference>
<keyword evidence="5" id="KW-0808">Transferase</keyword>
<keyword evidence="6" id="KW-0548">Nucleotidyltransferase</keyword>
<dbReference type="InterPro" id="IPR043502">
    <property type="entry name" value="DNA/RNA_pol_sf"/>
</dbReference>
<dbReference type="GO" id="GO:0005524">
    <property type="term" value="F:ATP binding"/>
    <property type="evidence" value="ECO:0007669"/>
    <property type="project" value="UniProtKB-KW"/>
</dbReference>
<evidence type="ECO:0000256" key="12">
    <source>
        <dbReference type="SAM" id="MobiDB-lite"/>
    </source>
</evidence>
<dbReference type="RefSeq" id="YP_446992.1">
    <property type="nucleotide sequence ID" value="NC_007679.1"/>
</dbReference>
<dbReference type="EMBL" id="AB219105">
    <property type="protein sequence ID" value="BAE66615.1"/>
    <property type="molecule type" value="Genomic_RNA"/>
</dbReference>
<dbReference type="EC" id="2.7.7.48" evidence="1"/>
<dbReference type="GO" id="GO:0006396">
    <property type="term" value="P:RNA processing"/>
    <property type="evidence" value="ECO:0007669"/>
    <property type="project" value="InterPro"/>
</dbReference>
<evidence type="ECO:0000259" key="14">
    <source>
        <dbReference type="PROSITE" id="PS51657"/>
    </source>
</evidence>
<dbReference type="Pfam" id="PF01443">
    <property type="entry name" value="Viral_helicase1"/>
    <property type="match status" value="1"/>
</dbReference>
<comment type="function">
    <text evidence="11">RNA replication. The central part of this protein possibly functions as an ATP-binding helicase.</text>
</comment>
<keyword evidence="4" id="KW-0696">RNA-directed RNA polymerase</keyword>
<dbReference type="KEGG" id="vg:5142096"/>
<dbReference type="GO" id="GO:0003723">
    <property type="term" value="F:RNA binding"/>
    <property type="evidence" value="ECO:0007669"/>
    <property type="project" value="InterPro"/>
</dbReference>
<dbReference type="Proteomes" id="UP000203501">
    <property type="component" value="Segment"/>
</dbReference>
<dbReference type="InterPro" id="IPR027351">
    <property type="entry name" value="(+)RNA_virus_helicase_core_dom"/>
</dbReference>
<feature type="compositionally biased region" description="Basic and acidic residues" evidence="12">
    <location>
        <begin position="428"/>
        <end position="438"/>
    </location>
</feature>
<keyword evidence="9" id="KW-0067">ATP-binding</keyword>
<dbReference type="PROSITE" id="PS51743">
    <property type="entry name" value="ALPHAVIRUS_MT"/>
    <property type="match status" value="1"/>
</dbReference>
<dbReference type="GeneID" id="5142096"/>
<reference evidence="16 17" key="1">
    <citation type="journal article" date="2006" name="Arch. Virol.">
        <title>Complete nucleotide sequence of Nerine virus X (NVX-J) isolated from the African lily plant (Agapanthus campanulatus) in Japan.</title>
        <authorList>
            <person name="Fuji S."/>
            <person name="Shinoda K."/>
            <person name="Furuya H."/>
            <person name="Naito H."/>
            <person name="Fukumoto F."/>
        </authorList>
    </citation>
    <scope>NUCLEOTIDE SEQUENCE [LARGE SCALE GENOMIC DNA]</scope>
    <source>
        <strain evidence="16">J</strain>
    </source>
</reference>
<evidence type="ECO:0000259" key="15">
    <source>
        <dbReference type="PROSITE" id="PS51743"/>
    </source>
</evidence>
<feature type="region of interest" description="Disordered" evidence="12">
    <location>
        <begin position="588"/>
        <end position="608"/>
    </location>
</feature>
<evidence type="ECO:0000256" key="10">
    <source>
        <dbReference type="ARBA" id="ARBA00022953"/>
    </source>
</evidence>
<dbReference type="SUPFAM" id="SSF52540">
    <property type="entry name" value="P-loop containing nucleoside triphosphate hydrolases"/>
    <property type="match status" value="2"/>
</dbReference>
<keyword evidence="7" id="KW-0547">Nucleotide-binding</keyword>
<evidence type="ECO:0000256" key="6">
    <source>
        <dbReference type="ARBA" id="ARBA00022695"/>
    </source>
</evidence>
<dbReference type="InterPro" id="IPR001788">
    <property type="entry name" value="RNA-dep_RNA_pol_alsuvir"/>
</dbReference>
<keyword evidence="10" id="KW-0693">Viral RNA replication</keyword>
<feature type="region of interest" description="Disordered" evidence="12">
    <location>
        <begin position="421"/>
        <end position="556"/>
    </location>
</feature>
<feature type="compositionally biased region" description="Polar residues" evidence="12">
    <location>
        <begin position="486"/>
        <end position="534"/>
    </location>
</feature>
<evidence type="ECO:0000256" key="8">
    <source>
        <dbReference type="ARBA" id="ARBA00022801"/>
    </source>
</evidence>
<evidence type="ECO:0000256" key="3">
    <source>
        <dbReference type="ARBA" id="ARBA00018318"/>
    </source>
</evidence>
<evidence type="ECO:0000256" key="11">
    <source>
        <dbReference type="ARBA" id="ARBA00025585"/>
    </source>
</evidence>
<evidence type="ECO:0000313" key="17">
    <source>
        <dbReference type="Proteomes" id="UP000203501"/>
    </source>
</evidence>
<feature type="compositionally biased region" description="Basic residues" evidence="12">
    <location>
        <begin position="474"/>
        <end position="484"/>
    </location>
</feature>
<keyword evidence="17" id="KW-1185">Reference proteome</keyword>
<dbReference type="CDD" id="cd23246">
    <property type="entry name" value="Alphaflexiviridae_RdRp"/>
    <property type="match status" value="1"/>
</dbReference>
<feature type="domain" description="Alphavirus-like MT" evidence="15">
    <location>
        <begin position="59"/>
        <end position="224"/>
    </location>
</feature>
<dbReference type="InterPro" id="IPR002588">
    <property type="entry name" value="Alphavirus-like_MT_dom"/>
</dbReference>
<dbReference type="InterPro" id="IPR027417">
    <property type="entry name" value="P-loop_NTPase"/>
</dbReference>
<dbReference type="Gene3D" id="3.40.50.300">
    <property type="entry name" value="P-loop containing nucleotide triphosphate hydrolases"/>
    <property type="match status" value="1"/>
</dbReference>
<organism evidence="16 17">
    <name type="scientific">Nerine virus X</name>
    <dbReference type="NCBI Taxonomy" id="333348"/>
    <lineage>
        <taxon>Viruses</taxon>
        <taxon>Riboviria</taxon>
        <taxon>Orthornavirae</taxon>
        <taxon>Kitrinoviricota</taxon>
        <taxon>Alsuviricetes</taxon>
        <taxon>Tymovirales</taxon>
        <taxon>Alphaflexiviridae</taxon>
        <taxon>Potexvirus</taxon>
        <taxon>Potexvirus ecsnerinis</taxon>
    </lineage>
</organism>
<evidence type="ECO:0000256" key="9">
    <source>
        <dbReference type="ARBA" id="ARBA00022840"/>
    </source>
</evidence>
<evidence type="ECO:0000259" key="13">
    <source>
        <dbReference type="PROSITE" id="PS50507"/>
    </source>
</evidence>
<dbReference type="GO" id="GO:0016787">
    <property type="term" value="F:hydrolase activity"/>
    <property type="evidence" value="ECO:0007669"/>
    <property type="project" value="UniProtKB-KW"/>
</dbReference>
<proteinExistence type="predicted"/>
<name>Q2V0S0_9VIRU</name>
<protein>
    <recommendedName>
        <fullName evidence="3">RNA replication protein</fullName>
        <ecNumber evidence="1">2.7.7.48</ecNumber>
        <ecNumber evidence="2">3.6.4.13</ecNumber>
    </recommendedName>
</protein>
<evidence type="ECO:0000313" key="16">
    <source>
        <dbReference type="EMBL" id="BAE66615.1"/>
    </source>
</evidence>
<feature type="compositionally biased region" description="Basic and acidic residues" evidence="12">
    <location>
        <begin position="535"/>
        <end position="548"/>
    </location>
</feature>
<sequence>MSKVRAALERLNDCSLKAVLQNEAYKEIRPTLREATLINPFAIDDAAADSLESLGIITNPYAVKLHTHGAVKAIENQMLSIVGHNLPKRPVTYMFLKKSKLRYLRRDPRISDVFQNYEIEPRDVARYPPETVLKRFTVVNTDVAYISDTLHFLRPTFLTALFERSHNLQTLYATMVLPPEALHKLPSLEPNLYQINYSFDGFQYIPGRHGGGAYHHEFKDLQWLRVGKIKGPTTTITCQLLESMGANHLFVFRRGDLLTPRVRTFRCDEHVTLPQIFHPTNRNASRPIKHTLAAQLLLYCESIADLKLKDVFAKVRQLVKTNDLPQLQPTEIVHIANYFYFVGHLGAVNTYEDVLSMSLFRKVLQPIKTRIIQIWEKLFGERKFEQLMKALNWQTFTLSVQVTCGRSYMYGWDNANIRPDTLPDFVEDEHTPETETTERPPNPVIAPAVTGFACSPNPSSSSPPPSTHPSTSKSGHKLMYRPKVKNTPTLTQHKSQVSNQDAATHSGNNTPEQAGQNSSTSTSANAGPAQTQATHKADKGKATLKEDIPSSSSSGLEAHIIEDYMDTYSRNDAPPLTAEVDPFLRVNEPEPVTNSEKPDQQTESSKATCTLETDEPLLNFMSPPDWHIEALNRNAPHHEDDAAHTTSTPERAPEQEITEDLQVSPNNDGKPEEPLPWQPWLNILKSVGFKGNETQLDKLDQIIMPISDVRHLPQPDFVPGLPHKLFSLLKHIQRLPVQSKISSRRAKCYASDVKNGRTGLLTRHQSDEWKETFSTLTEMEAPSTWVSVIHGAGGSGKSQALQEYMRSLKSDQKEITIILPTNELRIDWEGKVPHMNTYAFKTFERALIEPVEDICVFDDYGKLPPGYIEAFCMLHVNITCLILTGDSRQSVYHETNAQALIAHLPHAIMQFEPLCRYYLNATHRNPRNLANALGIYSEAPGRTTITMSSRPMTGWPILSPSCAKKTCFGEMGHVAHTYAGCQGLTAPKIQMVLDNNTPLCTTEVMYTALSRAVHNIHFINTGANSKEYWTKLDATPYLKTFLETVREKVVTEDEPPEPKVREEPVRTHVAPDNENLILEELITELPEKHARELYDNHHGHSNAIQTEDPVIQLFQHQQAKDETLLWATIEARIKISSPEANLAEFILKRDIGDILFENYAIAMNVPKEPLPFETTLWQACREEVEKTYLAKPVSALINGSLRQSPDFHPDAISLFLKSQWVKKVEKLGCLHVKPGQTIASFMQETVMVYGTMSRYMRRIRQQHQPAEIFINCEKNPEDMTQFIKQGWNFKRQAYSNDFTAFDQSQDGAMLQFEVIKAKHYGVPADIIEGYLHIKMNAKIFLGTLAIMRLSGEGPTFDANTECSIAYHHTRFHVPSNTRRFFAGDDSAQDCPAVEKSSFQAISGRMSLTSKPVSYAQKPGKFAEFCGWSITPLGVIKDPLKLYASLELACRTDNKENVAQSYALDAKHAYQLGDALHDILTPEQFVMHQKTIRMLHELKVGNLLK</sequence>
<dbReference type="PROSITE" id="PS51657">
    <property type="entry name" value="PSRV_HELICASE"/>
    <property type="match status" value="1"/>
</dbReference>
<dbReference type="GO" id="GO:0003968">
    <property type="term" value="F:RNA-directed RNA polymerase activity"/>
    <property type="evidence" value="ECO:0007669"/>
    <property type="project" value="UniProtKB-KW"/>
</dbReference>
<feature type="domain" description="(+)RNA virus helicase C-terminal" evidence="14">
    <location>
        <begin position="762"/>
        <end position="1053"/>
    </location>
</feature>
<evidence type="ECO:0000256" key="2">
    <source>
        <dbReference type="ARBA" id="ARBA00012552"/>
    </source>
</evidence>